<reference evidence="7" key="1">
    <citation type="journal article" date="2019" name="Int. J. Syst. Evol. Microbiol.">
        <title>The Global Catalogue of Microorganisms (GCM) 10K type strain sequencing project: providing services to taxonomists for standard genome sequencing and annotation.</title>
        <authorList>
            <consortium name="The Broad Institute Genomics Platform"/>
            <consortium name="The Broad Institute Genome Sequencing Center for Infectious Disease"/>
            <person name="Wu L."/>
            <person name="Ma J."/>
        </authorList>
    </citation>
    <scope>NUCLEOTIDE SEQUENCE [LARGE SCALE GENOMIC DNA]</scope>
    <source>
        <strain evidence="7">CGMCC 1.15790</strain>
    </source>
</reference>
<keyword evidence="7" id="KW-1185">Reference proteome</keyword>
<dbReference type="Pfam" id="PF07681">
    <property type="entry name" value="DoxX"/>
    <property type="match status" value="1"/>
</dbReference>
<organism evidence="6 7">
    <name type="scientific">Aliibacillus thermotolerans</name>
    <dbReference type="NCBI Taxonomy" id="1834418"/>
    <lineage>
        <taxon>Bacteria</taxon>
        <taxon>Bacillati</taxon>
        <taxon>Bacillota</taxon>
        <taxon>Bacilli</taxon>
        <taxon>Bacillales</taxon>
        <taxon>Bacillaceae</taxon>
        <taxon>Aliibacillus</taxon>
    </lineage>
</organism>
<comment type="subcellular location">
    <subcellularLocation>
        <location evidence="1">Membrane</location>
        <topology evidence="1">Multi-pass membrane protein</topology>
    </subcellularLocation>
</comment>
<evidence type="ECO:0000256" key="1">
    <source>
        <dbReference type="ARBA" id="ARBA00004141"/>
    </source>
</evidence>
<proteinExistence type="predicted"/>
<accession>A0ABW0U5R3</accession>
<evidence type="ECO:0000256" key="4">
    <source>
        <dbReference type="ARBA" id="ARBA00023136"/>
    </source>
</evidence>
<feature type="transmembrane region" description="Helical" evidence="5">
    <location>
        <begin position="86"/>
        <end position="106"/>
    </location>
</feature>
<evidence type="ECO:0000313" key="7">
    <source>
        <dbReference type="Proteomes" id="UP001596143"/>
    </source>
</evidence>
<comment type="caution">
    <text evidence="6">The sequence shown here is derived from an EMBL/GenBank/DDBJ whole genome shotgun (WGS) entry which is preliminary data.</text>
</comment>
<evidence type="ECO:0000256" key="2">
    <source>
        <dbReference type="ARBA" id="ARBA00022692"/>
    </source>
</evidence>
<name>A0ABW0U5R3_9BACI</name>
<dbReference type="PANTHER" id="PTHR39157">
    <property type="entry name" value="INTEGRAL MEMBRANE PROTEIN-RELATED"/>
    <property type="match status" value="1"/>
</dbReference>
<dbReference type="InterPro" id="IPR032808">
    <property type="entry name" value="DoxX"/>
</dbReference>
<protein>
    <submittedName>
        <fullName evidence="6">DoxX family protein</fullName>
    </submittedName>
</protein>
<keyword evidence="4 5" id="KW-0472">Membrane</keyword>
<dbReference type="EMBL" id="JBHSPF010000015">
    <property type="protein sequence ID" value="MFC5627941.1"/>
    <property type="molecule type" value="Genomic_DNA"/>
</dbReference>
<keyword evidence="3 5" id="KW-1133">Transmembrane helix</keyword>
<gene>
    <name evidence="6" type="ORF">ACFPTR_03400</name>
</gene>
<dbReference type="RefSeq" id="WP_270896141.1">
    <property type="nucleotide sequence ID" value="NZ_JBHSPF010000015.1"/>
</dbReference>
<feature type="transmembrane region" description="Helical" evidence="5">
    <location>
        <begin position="147"/>
        <end position="168"/>
    </location>
</feature>
<evidence type="ECO:0000256" key="5">
    <source>
        <dbReference type="SAM" id="Phobius"/>
    </source>
</evidence>
<feature type="transmembrane region" description="Helical" evidence="5">
    <location>
        <begin position="112"/>
        <end position="135"/>
    </location>
</feature>
<sequence>MAEVQKKIRGKEVVIEENPLSRFLFTNTKSAWIWLVLRLYLGYSWLTAGLGKVGAEEWTGANSGAAIKGFMEGAIARSSEGDVAGWYVWFLENIVVPNSVVFAYVVSWGEVLVGIGLIVGLLTGIAAFFGALMNMSFLLAGTVSTNPVMFVISIALILAWKVAGWYGVDRWALPYLGTPWTTKEKNN</sequence>
<evidence type="ECO:0000256" key="3">
    <source>
        <dbReference type="ARBA" id="ARBA00022989"/>
    </source>
</evidence>
<keyword evidence="2 5" id="KW-0812">Transmembrane</keyword>
<evidence type="ECO:0000313" key="6">
    <source>
        <dbReference type="EMBL" id="MFC5627941.1"/>
    </source>
</evidence>
<dbReference type="Proteomes" id="UP001596143">
    <property type="component" value="Unassembled WGS sequence"/>
</dbReference>
<dbReference type="PANTHER" id="PTHR39157:SF1">
    <property type="entry name" value="DOXX FAMILY PROTEIN"/>
    <property type="match status" value="1"/>
</dbReference>